<dbReference type="Pfam" id="PF22685">
    <property type="entry name" value="Gal80p_C-like"/>
    <property type="match status" value="1"/>
</dbReference>
<dbReference type="SUPFAM" id="SSF51735">
    <property type="entry name" value="NAD(P)-binding Rossmann-fold domains"/>
    <property type="match status" value="1"/>
</dbReference>
<dbReference type="RefSeq" id="WP_310458054.1">
    <property type="nucleotide sequence ID" value="NZ_JAVKPH010000017.1"/>
</dbReference>
<organism evidence="4 5">
    <name type="scientific">Ruixingdingia sedimenti</name>
    <dbReference type="NCBI Taxonomy" id="3073604"/>
    <lineage>
        <taxon>Bacteria</taxon>
        <taxon>Pseudomonadati</taxon>
        <taxon>Pseudomonadota</taxon>
        <taxon>Alphaproteobacteria</taxon>
        <taxon>Rhodobacterales</taxon>
        <taxon>Paracoccaceae</taxon>
        <taxon>Ruixingdingia</taxon>
    </lineage>
</organism>
<reference evidence="4 5" key="1">
    <citation type="submission" date="2023-09" db="EMBL/GenBank/DDBJ databases">
        <title>Xinfangfangia sedmenti sp. nov., isolated the sedment.</title>
        <authorList>
            <person name="Xu L."/>
        </authorList>
    </citation>
    <scope>NUCLEOTIDE SEQUENCE [LARGE SCALE GENOMIC DNA]</scope>
    <source>
        <strain evidence="4 5">LG-4</strain>
    </source>
</reference>
<proteinExistence type="predicted"/>
<evidence type="ECO:0000313" key="5">
    <source>
        <dbReference type="Proteomes" id="UP001247754"/>
    </source>
</evidence>
<evidence type="ECO:0000259" key="2">
    <source>
        <dbReference type="Pfam" id="PF01408"/>
    </source>
</evidence>
<name>A0ABU1FAC6_9RHOB</name>
<accession>A0ABU1FAC6</accession>
<dbReference type="InterPro" id="IPR000683">
    <property type="entry name" value="Gfo/Idh/MocA-like_OxRdtase_N"/>
</dbReference>
<dbReference type="PANTHER" id="PTHR43818">
    <property type="entry name" value="BCDNA.GH03377"/>
    <property type="match status" value="1"/>
</dbReference>
<feature type="domain" description="Gal80p-like C-terminal" evidence="3">
    <location>
        <begin position="137"/>
        <end position="275"/>
    </location>
</feature>
<comment type="caution">
    <text evidence="4">The sequence shown here is derived from an EMBL/GenBank/DDBJ whole genome shotgun (WGS) entry which is preliminary data.</text>
</comment>
<dbReference type="EMBL" id="JAVKPH010000017">
    <property type="protein sequence ID" value="MDR5653815.1"/>
    <property type="molecule type" value="Genomic_DNA"/>
</dbReference>
<protein>
    <submittedName>
        <fullName evidence="4">Gfo/Idh/MocA family oxidoreductase</fullName>
    </submittedName>
</protein>
<dbReference type="InterPro" id="IPR036291">
    <property type="entry name" value="NAD(P)-bd_dom_sf"/>
</dbReference>
<dbReference type="InterPro" id="IPR050463">
    <property type="entry name" value="Gfo/Idh/MocA_oxidrdct_glycsds"/>
</dbReference>
<evidence type="ECO:0000313" key="4">
    <source>
        <dbReference type="EMBL" id="MDR5653815.1"/>
    </source>
</evidence>
<feature type="domain" description="Gfo/Idh/MocA-like oxidoreductase N-terminal" evidence="2">
    <location>
        <begin position="4"/>
        <end position="127"/>
    </location>
</feature>
<keyword evidence="5" id="KW-1185">Reference proteome</keyword>
<evidence type="ECO:0000259" key="3">
    <source>
        <dbReference type="Pfam" id="PF22685"/>
    </source>
</evidence>
<dbReference type="Proteomes" id="UP001247754">
    <property type="component" value="Unassembled WGS sequence"/>
</dbReference>
<dbReference type="Pfam" id="PF01408">
    <property type="entry name" value="GFO_IDH_MocA"/>
    <property type="match status" value="1"/>
</dbReference>
<dbReference type="Gene3D" id="3.30.360.10">
    <property type="entry name" value="Dihydrodipicolinate Reductase, domain 2"/>
    <property type="match status" value="1"/>
</dbReference>
<dbReference type="Gene3D" id="3.40.50.720">
    <property type="entry name" value="NAD(P)-binding Rossmann-like Domain"/>
    <property type="match status" value="1"/>
</dbReference>
<evidence type="ECO:0000256" key="1">
    <source>
        <dbReference type="ARBA" id="ARBA00023002"/>
    </source>
</evidence>
<gene>
    <name evidence="4" type="ORF">RGD00_14460</name>
</gene>
<dbReference type="PANTHER" id="PTHR43818:SF11">
    <property type="entry name" value="BCDNA.GH03377"/>
    <property type="match status" value="1"/>
</dbReference>
<dbReference type="SUPFAM" id="SSF55347">
    <property type="entry name" value="Glyceraldehyde-3-phosphate dehydrogenase-like, C-terminal domain"/>
    <property type="match status" value="1"/>
</dbReference>
<dbReference type="InterPro" id="IPR055080">
    <property type="entry name" value="Gal80p-like_C"/>
</dbReference>
<sequence>MEPIRVGLIGASVDPARSWGTRAHVPALQHLPEYELAALCTTREETARAAAAAFGVPHAFWDARAMTASTAVDLVAIAVRTPLHGEMVQAALAAGKAVYCEWPLGATVEEARRTLADTQAAGVVNMIGLQGRQNEAIRYARDLIAEGYVGRIVSVTMKVTQANFGPDETPGNAYTADAANGATILTIAAGQALEAMCHAVGGLRRFSAVVSNQHPVARIAPTGEEIAKTAPDQVLIAGLLDGGAVVSVHIRGGAAPATSYARLEINGTAGDLVLSAPGAANLHRVALSVSGARRGEPVLRPLPVPASYGIGIPEGPARYLGHNYVELARALRGGPPVTADFAHALRWQEMLAAIQRASDTGQAQEFTAVT</sequence>
<keyword evidence="1" id="KW-0560">Oxidoreductase</keyword>